<dbReference type="EMBL" id="QNVV01000015">
    <property type="protein sequence ID" value="REC46157.1"/>
    <property type="molecule type" value="Genomic_DNA"/>
</dbReference>
<keyword evidence="1" id="KW-0472">Membrane</keyword>
<dbReference type="AlphaFoldDB" id="A0A3D9AYV4"/>
<comment type="caution">
    <text evidence="2">The sequence shown here is derived from an EMBL/GenBank/DDBJ whole genome shotgun (WGS) entry which is preliminary data.</text>
</comment>
<keyword evidence="3" id="KW-1185">Reference proteome</keyword>
<reference evidence="2 3" key="1">
    <citation type="submission" date="2018-06" db="EMBL/GenBank/DDBJ databases">
        <title>Novel Chryseobacterium species.</title>
        <authorList>
            <person name="Newman J."/>
            <person name="Hugo C."/>
            <person name="Oosthuizen L."/>
            <person name="Charimba G."/>
        </authorList>
    </citation>
    <scope>NUCLEOTIDE SEQUENCE [LARGE SCALE GENOMIC DNA]</scope>
    <source>
        <strain evidence="2 3">7_F195</strain>
    </source>
</reference>
<evidence type="ECO:0000313" key="3">
    <source>
        <dbReference type="Proteomes" id="UP000256257"/>
    </source>
</evidence>
<feature type="transmembrane region" description="Helical" evidence="1">
    <location>
        <begin position="193"/>
        <end position="213"/>
    </location>
</feature>
<dbReference type="Proteomes" id="UP000256257">
    <property type="component" value="Unassembled WGS sequence"/>
</dbReference>
<dbReference type="RefSeq" id="WP_115929209.1">
    <property type="nucleotide sequence ID" value="NZ_QNVV01000015.1"/>
</dbReference>
<proteinExistence type="predicted"/>
<name>A0A3D9AYV4_9FLAO</name>
<feature type="transmembrane region" description="Helical" evidence="1">
    <location>
        <begin position="152"/>
        <end position="172"/>
    </location>
</feature>
<keyword evidence="1" id="KW-0812">Transmembrane</keyword>
<keyword evidence="1" id="KW-1133">Transmembrane helix</keyword>
<feature type="transmembrane region" description="Helical" evidence="1">
    <location>
        <begin position="225"/>
        <end position="246"/>
    </location>
</feature>
<protein>
    <recommendedName>
        <fullName evidence="4">DUF3592 domain-containing protein</fullName>
    </recommendedName>
</protein>
<evidence type="ECO:0008006" key="4">
    <source>
        <dbReference type="Google" id="ProtNLM"/>
    </source>
</evidence>
<feature type="transmembrane region" description="Helical" evidence="1">
    <location>
        <begin position="12"/>
        <end position="30"/>
    </location>
</feature>
<gene>
    <name evidence="2" type="ORF">DRF67_15505</name>
</gene>
<evidence type="ECO:0000313" key="2">
    <source>
        <dbReference type="EMBL" id="REC46157.1"/>
    </source>
</evidence>
<accession>A0A3D9AYV4</accession>
<organism evidence="2 3">
    <name type="scientific">Chryseobacterium pennipullorum</name>
    <dbReference type="NCBI Taxonomy" id="2258963"/>
    <lineage>
        <taxon>Bacteria</taxon>
        <taxon>Pseudomonadati</taxon>
        <taxon>Bacteroidota</taxon>
        <taxon>Flavobacteriia</taxon>
        <taxon>Flavobacteriales</taxon>
        <taxon>Weeksellaceae</taxon>
        <taxon>Chryseobacterium group</taxon>
        <taxon>Chryseobacterium</taxon>
    </lineage>
</organism>
<sequence>MFGVNIKEYHSVYLTGITLLITLCLSYQWWKKEKRLKIIPKGLAIVAMGFIFYQTVIYLVTALVFLMHTAEDHLFSDTREAQVIDYKIQRTKPYKGSLFYPIVTYQDQDGQEKKAVADTGFGNDVVPKLKERVRITIDSENGQVRLMTEVKIMIIAGILVFILFGILILAGIAEYALTGRFQNTQGLMIGGSFYILIPLLILGTAFFFGRSAYHFYGQSDFSRSFWIHTVITGGCLLFLTGYINILRDHLGKRKKKKR</sequence>
<feature type="transmembrane region" description="Helical" evidence="1">
    <location>
        <begin position="42"/>
        <end position="67"/>
    </location>
</feature>
<dbReference type="OrthoDB" id="1247158at2"/>
<evidence type="ECO:0000256" key="1">
    <source>
        <dbReference type="SAM" id="Phobius"/>
    </source>
</evidence>